<gene>
    <name evidence="3" type="ORF">BCR43DRAFT_496453</name>
</gene>
<keyword evidence="4" id="KW-1185">Reference proteome</keyword>
<dbReference type="AlphaFoldDB" id="A0A1X2H448"/>
<organism evidence="3 4">
    <name type="scientific">Syncephalastrum racemosum</name>
    <name type="common">Filamentous fungus</name>
    <dbReference type="NCBI Taxonomy" id="13706"/>
    <lineage>
        <taxon>Eukaryota</taxon>
        <taxon>Fungi</taxon>
        <taxon>Fungi incertae sedis</taxon>
        <taxon>Mucoromycota</taxon>
        <taxon>Mucoromycotina</taxon>
        <taxon>Mucoromycetes</taxon>
        <taxon>Mucorales</taxon>
        <taxon>Syncephalastraceae</taxon>
        <taxon>Syncephalastrum</taxon>
    </lineage>
</organism>
<dbReference type="EMBL" id="MCGN01000009">
    <property type="protein sequence ID" value="ORY93175.1"/>
    <property type="molecule type" value="Genomic_DNA"/>
</dbReference>
<evidence type="ECO:0000256" key="2">
    <source>
        <dbReference type="SAM" id="SignalP"/>
    </source>
</evidence>
<evidence type="ECO:0000256" key="1">
    <source>
        <dbReference type="SAM" id="MobiDB-lite"/>
    </source>
</evidence>
<accession>A0A1X2H448</accession>
<dbReference type="Proteomes" id="UP000242180">
    <property type="component" value="Unassembled WGS sequence"/>
</dbReference>
<feature type="chain" id="PRO_5012642947" evidence="2">
    <location>
        <begin position="23"/>
        <end position="185"/>
    </location>
</feature>
<evidence type="ECO:0000313" key="3">
    <source>
        <dbReference type="EMBL" id="ORY93175.1"/>
    </source>
</evidence>
<comment type="caution">
    <text evidence="3">The sequence shown here is derived from an EMBL/GenBank/DDBJ whole genome shotgun (WGS) entry which is preliminary data.</text>
</comment>
<reference evidence="3 4" key="1">
    <citation type="submission" date="2016-07" db="EMBL/GenBank/DDBJ databases">
        <title>Pervasive Adenine N6-methylation of Active Genes in Fungi.</title>
        <authorList>
            <consortium name="DOE Joint Genome Institute"/>
            <person name="Mondo S.J."/>
            <person name="Dannebaum R.O."/>
            <person name="Kuo R.C."/>
            <person name="Labutti K."/>
            <person name="Haridas S."/>
            <person name="Kuo A."/>
            <person name="Salamov A."/>
            <person name="Ahrendt S.R."/>
            <person name="Lipzen A."/>
            <person name="Sullivan W."/>
            <person name="Andreopoulos W.B."/>
            <person name="Clum A."/>
            <person name="Lindquist E."/>
            <person name="Daum C."/>
            <person name="Ramamoorthy G.K."/>
            <person name="Gryganskyi A."/>
            <person name="Culley D."/>
            <person name="Magnuson J.K."/>
            <person name="James T.Y."/>
            <person name="O'Malley M.A."/>
            <person name="Stajich J.E."/>
            <person name="Spatafora J.W."/>
            <person name="Visel A."/>
            <person name="Grigoriev I.V."/>
        </authorList>
    </citation>
    <scope>NUCLEOTIDE SEQUENCE [LARGE SCALE GENOMIC DNA]</scope>
    <source>
        <strain evidence="3 4">NRRL 2496</strain>
    </source>
</reference>
<proteinExistence type="predicted"/>
<feature type="region of interest" description="Disordered" evidence="1">
    <location>
        <begin position="64"/>
        <end position="91"/>
    </location>
</feature>
<feature type="compositionally biased region" description="Acidic residues" evidence="1">
    <location>
        <begin position="170"/>
        <end position="185"/>
    </location>
</feature>
<feature type="signal peptide" evidence="2">
    <location>
        <begin position="1"/>
        <end position="22"/>
    </location>
</feature>
<feature type="region of interest" description="Disordered" evidence="1">
    <location>
        <begin position="156"/>
        <end position="185"/>
    </location>
</feature>
<dbReference type="OrthoDB" id="2290698at2759"/>
<dbReference type="InParanoid" id="A0A1X2H448"/>
<keyword evidence="2" id="KW-0732">Signal</keyword>
<feature type="compositionally biased region" description="Acidic residues" evidence="1">
    <location>
        <begin position="70"/>
        <end position="91"/>
    </location>
</feature>
<sequence length="185" mass="21339">MLDRHLSIIVLLVALAASIASAAPLVDAPAQQMVVHAQPSSGQRGLASWEDEHDDEFIYSIFSDDQVSRDEDDEDDEDEVEDEDEEEDYGWMLEDDEESALGLLQEETNKDRAPVNDDQDWDRYNDEDVNMALMMVSSSDVDDHVIEMAIISRTKQTFSRRQRERRHEERDEEEEENEDDIVSDT</sequence>
<evidence type="ECO:0000313" key="4">
    <source>
        <dbReference type="Proteomes" id="UP000242180"/>
    </source>
</evidence>
<protein>
    <submittedName>
        <fullName evidence="3">Uncharacterized protein</fullName>
    </submittedName>
</protein>
<name>A0A1X2H448_SYNRA</name>